<feature type="coiled-coil region" evidence="5">
    <location>
        <begin position="281"/>
        <end position="308"/>
    </location>
</feature>
<dbReference type="Pfam" id="PF13167">
    <property type="entry name" value="GTP-bdg_N"/>
    <property type="match status" value="1"/>
</dbReference>
<dbReference type="NCBIfam" id="TIGR03156">
    <property type="entry name" value="GTP_HflX"/>
    <property type="match status" value="1"/>
</dbReference>
<dbReference type="GO" id="GO:0046872">
    <property type="term" value="F:metal ion binding"/>
    <property type="evidence" value="ECO:0007669"/>
    <property type="project" value="UniProtKB-KW"/>
</dbReference>
<evidence type="ECO:0000256" key="1">
    <source>
        <dbReference type="ARBA" id="ARBA00022723"/>
    </source>
</evidence>
<dbReference type="Proteomes" id="UP001497382">
    <property type="component" value="Unassembled WGS sequence"/>
</dbReference>
<dbReference type="GO" id="GO:0043022">
    <property type="term" value="F:ribosome binding"/>
    <property type="evidence" value="ECO:0007669"/>
    <property type="project" value="TreeGrafter"/>
</dbReference>
<dbReference type="AlphaFoldDB" id="A0AAV2AJX8"/>
<gene>
    <name evidence="7" type="ORF">LARSCL_LOCUS12652</name>
</gene>
<dbReference type="PANTHER" id="PTHR10229">
    <property type="entry name" value="GTP-BINDING PROTEIN HFLX"/>
    <property type="match status" value="1"/>
</dbReference>
<dbReference type="GO" id="GO:0005525">
    <property type="term" value="F:GTP binding"/>
    <property type="evidence" value="ECO:0007669"/>
    <property type="project" value="UniProtKB-KW"/>
</dbReference>
<organism evidence="7 8">
    <name type="scientific">Larinioides sclopetarius</name>
    <dbReference type="NCBI Taxonomy" id="280406"/>
    <lineage>
        <taxon>Eukaryota</taxon>
        <taxon>Metazoa</taxon>
        <taxon>Ecdysozoa</taxon>
        <taxon>Arthropoda</taxon>
        <taxon>Chelicerata</taxon>
        <taxon>Arachnida</taxon>
        <taxon>Araneae</taxon>
        <taxon>Araneomorphae</taxon>
        <taxon>Entelegynae</taxon>
        <taxon>Araneoidea</taxon>
        <taxon>Araneidae</taxon>
        <taxon>Larinioides</taxon>
    </lineage>
</organism>
<evidence type="ECO:0000313" key="7">
    <source>
        <dbReference type="EMBL" id="CAL1283514.1"/>
    </source>
</evidence>
<evidence type="ECO:0000256" key="2">
    <source>
        <dbReference type="ARBA" id="ARBA00022741"/>
    </source>
</evidence>
<dbReference type="InterPro" id="IPR006073">
    <property type="entry name" value="GTP-bd"/>
</dbReference>
<evidence type="ECO:0000313" key="8">
    <source>
        <dbReference type="Proteomes" id="UP001497382"/>
    </source>
</evidence>
<evidence type="ECO:0000256" key="3">
    <source>
        <dbReference type="ARBA" id="ARBA00022842"/>
    </source>
</evidence>
<dbReference type="Gene3D" id="3.40.50.300">
    <property type="entry name" value="P-loop containing nucleotide triphosphate hydrolases"/>
    <property type="match status" value="1"/>
</dbReference>
<name>A0AAV2AJX8_9ARAC</name>
<dbReference type="Pfam" id="PF01926">
    <property type="entry name" value="MMR_HSR1"/>
    <property type="match status" value="1"/>
</dbReference>
<dbReference type="InterPro" id="IPR027417">
    <property type="entry name" value="P-loop_NTPase"/>
</dbReference>
<dbReference type="Pfam" id="PF16360">
    <property type="entry name" value="GTP-bdg_M"/>
    <property type="match status" value="1"/>
</dbReference>
<sequence length="548" mass="62243">MIGKKLNNGSLLLFIWKRIQASNFHFQINNKFCTSKSTSSVFKRTSNFYCRFFYLNNERECGSLKIFNRYITQRSGMLQYCDKSGNSVDSDHILDDSDFKSISKSLYQHPGSGHNVLIVQPRLKHGHNSEKKLKSELKLEEASSLIKTLRDWTVVQKLVMPVNDLYSKHIFGKGNLEKLKMIIQSNPSITAVFIGIDILKAVQNAELQEYFQVQVFDRYQIILQIFHNHAHTNEAKLQLALAEIPYLRVKLSSFAHTFDSSLFPDIGRVGGDGETFMEVRRRILNERELKLKKQLEKIKAQREFLRRSETRNSIPVIAVVGYTNCGKTTLIKSLTNDSRLQPEDKLFATLDVTLHPGFLPSTQKVLFIDTVGFISDVPTALIQSFRSTLEEINIADLVIHIRDISHPNTTVQKETVLKTLQELNLPKKLLESIVEVRNKIDLLPDNKPSEDTDAVDISATEGTGLPTLLEIVEQKLFENTGHEVTLIRVPNGGTEYSWLLREAAIRDAIADPKDANFLILEIVISSGNLAKFKHNFGDLTVSIESLQE</sequence>
<reference evidence="7 8" key="1">
    <citation type="submission" date="2024-04" db="EMBL/GenBank/DDBJ databases">
        <authorList>
            <person name="Rising A."/>
            <person name="Reimegard J."/>
            <person name="Sonavane S."/>
            <person name="Akerstrom W."/>
            <person name="Nylinder S."/>
            <person name="Hedman E."/>
            <person name="Kallberg Y."/>
        </authorList>
    </citation>
    <scope>NUCLEOTIDE SEQUENCE [LARGE SCALE GENOMIC DNA]</scope>
</reference>
<dbReference type="Gene3D" id="3.40.50.11060">
    <property type="entry name" value="GTPase HflX, N-terminal domain"/>
    <property type="match status" value="1"/>
</dbReference>
<feature type="domain" description="Hflx-type G" evidence="6">
    <location>
        <begin position="315"/>
        <end position="480"/>
    </location>
</feature>
<dbReference type="InterPro" id="IPR016496">
    <property type="entry name" value="GTPase_HflX"/>
</dbReference>
<dbReference type="InterPro" id="IPR030394">
    <property type="entry name" value="G_HFLX_dom"/>
</dbReference>
<dbReference type="EMBL" id="CAXIEN010000169">
    <property type="protein sequence ID" value="CAL1283514.1"/>
    <property type="molecule type" value="Genomic_DNA"/>
</dbReference>
<comment type="caution">
    <text evidence="7">The sequence shown here is derived from an EMBL/GenBank/DDBJ whole genome shotgun (WGS) entry which is preliminary data.</text>
</comment>
<dbReference type="InterPro" id="IPR025121">
    <property type="entry name" value="GTPase_HflX_N"/>
</dbReference>
<dbReference type="SUPFAM" id="SSF52540">
    <property type="entry name" value="P-loop containing nucleoside triphosphate hydrolases"/>
    <property type="match status" value="1"/>
</dbReference>
<keyword evidence="1" id="KW-0479">Metal-binding</keyword>
<evidence type="ECO:0000259" key="6">
    <source>
        <dbReference type="PROSITE" id="PS51705"/>
    </source>
</evidence>
<dbReference type="FunFam" id="3.40.50.300:FF:000886">
    <property type="entry name" value="Putative GTP-binding protein 6"/>
    <property type="match status" value="1"/>
</dbReference>
<dbReference type="InterPro" id="IPR042108">
    <property type="entry name" value="GTPase_HflX_N_sf"/>
</dbReference>
<dbReference type="PANTHER" id="PTHR10229:SF0">
    <property type="entry name" value="GTP-BINDING PROTEIN 6-RELATED"/>
    <property type="match status" value="1"/>
</dbReference>
<dbReference type="InterPro" id="IPR032305">
    <property type="entry name" value="GTP-bd_M"/>
</dbReference>
<keyword evidence="8" id="KW-1185">Reference proteome</keyword>
<keyword evidence="2" id="KW-0547">Nucleotide-binding</keyword>
<protein>
    <recommendedName>
        <fullName evidence="6">Hflx-type G domain-containing protein</fullName>
    </recommendedName>
</protein>
<dbReference type="CDD" id="cd01878">
    <property type="entry name" value="HflX"/>
    <property type="match status" value="1"/>
</dbReference>
<keyword evidence="4" id="KW-0342">GTP-binding</keyword>
<keyword evidence="3" id="KW-0460">Magnesium</keyword>
<accession>A0AAV2AJX8</accession>
<dbReference type="PROSITE" id="PS51705">
    <property type="entry name" value="G_HFLX"/>
    <property type="match status" value="1"/>
</dbReference>
<dbReference type="GO" id="GO:0005737">
    <property type="term" value="C:cytoplasm"/>
    <property type="evidence" value="ECO:0007669"/>
    <property type="project" value="TreeGrafter"/>
</dbReference>
<evidence type="ECO:0000256" key="5">
    <source>
        <dbReference type="SAM" id="Coils"/>
    </source>
</evidence>
<proteinExistence type="predicted"/>
<keyword evidence="5" id="KW-0175">Coiled coil</keyword>
<evidence type="ECO:0000256" key="4">
    <source>
        <dbReference type="ARBA" id="ARBA00023134"/>
    </source>
</evidence>